<dbReference type="GO" id="GO:0045892">
    <property type="term" value="P:negative regulation of DNA-templated transcription"/>
    <property type="evidence" value="ECO:0007669"/>
    <property type="project" value="UniProtKB-UniRule"/>
</dbReference>
<gene>
    <name evidence="8 11" type="primary">nrdR</name>
    <name evidence="11" type="ORF">HW270_07090</name>
</gene>
<dbReference type="HAMAP" id="MF_00440">
    <property type="entry name" value="NrdR"/>
    <property type="match status" value="1"/>
</dbReference>
<dbReference type="PROSITE" id="PS51161">
    <property type="entry name" value="ATP_CONE"/>
    <property type="match status" value="1"/>
</dbReference>
<dbReference type="InterPro" id="IPR003796">
    <property type="entry name" value="RNR_NrdR-like"/>
</dbReference>
<feature type="region of interest" description="Disordered" evidence="9">
    <location>
        <begin position="153"/>
        <end position="181"/>
    </location>
</feature>
<dbReference type="PANTHER" id="PTHR30455:SF2">
    <property type="entry name" value="TRANSCRIPTIONAL REPRESSOR NRDR"/>
    <property type="match status" value="1"/>
</dbReference>
<keyword evidence="1 8" id="KW-0678">Repressor</keyword>
<dbReference type="AlphaFoldDB" id="A0A7Y8VSK6"/>
<dbReference type="Proteomes" id="UP000526307">
    <property type="component" value="Unassembled WGS sequence"/>
</dbReference>
<keyword evidence="3 8" id="KW-0862">Zinc</keyword>
<evidence type="ECO:0000259" key="10">
    <source>
        <dbReference type="PROSITE" id="PS51161"/>
    </source>
</evidence>
<keyword evidence="12" id="KW-1185">Reference proteome</keyword>
<sequence length="181" mass="20858">MKCPYCGNPDTKVVDSRPVEEGLAIRRRRECDKCHKRFTTFEKIENSLLVVIKSDGSRESFDRNKLINGVLKACEKTKVKYDDVQRIADNIERGLNNTMEKEIDSKMIGALIMDELRDLDQVAYVRFASVYHRFTDVDTFVKEINSLLEKDRKGHDAERYVKETAGEEGTSENAAKDEKED</sequence>
<evidence type="ECO:0000256" key="6">
    <source>
        <dbReference type="ARBA" id="ARBA00023125"/>
    </source>
</evidence>
<evidence type="ECO:0000256" key="9">
    <source>
        <dbReference type="SAM" id="MobiDB-lite"/>
    </source>
</evidence>
<evidence type="ECO:0000256" key="7">
    <source>
        <dbReference type="ARBA" id="ARBA00023163"/>
    </source>
</evidence>
<keyword evidence="7 8" id="KW-0804">Transcription</keyword>
<proteinExistence type="inferred from homology"/>
<dbReference type="GO" id="GO:0008270">
    <property type="term" value="F:zinc ion binding"/>
    <property type="evidence" value="ECO:0007669"/>
    <property type="project" value="UniProtKB-UniRule"/>
</dbReference>
<dbReference type="InterPro" id="IPR005144">
    <property type="entry name" value="ATP-cone_dom"/>
</dbReference>
<reference evidence="11 12" key="1">
    <citation type="submission" date="2020-06" db="EMBL/GenBank/DDBJ databases">
        <title>Mogibacterium timidum strain W9173 genomic sequence.</title>
        <authorList>
            <person name="Wade W.G."/>
            <person name="Johnston C.D."/>
            <person name="Chen T."/>
            <person name="Dewhirst F.E."/>
        </authorList>
    </citation>
    <scope>NUCLEOTIDE SEQUENCE [LARGE SCALE GENOMIC DNA]</scope>
    <source>
        <strain evidence="11 12">W9173</strain>
    </source>
</reference>
<dbReference type="Pfam" id="PF22811">
    <property type="entry name" value="Zn_ribbon_NrdR"/>
    <property type="match status" value="1"/>
</dbReference>
<comment type="function">
    <text evidence="8">Negatively regulates transcription of bacterial ribonucleotide reductase nrd genes and operons by binding to NrdR-boxes.</text>
</comment>
<dbReference type="InterPro" id="IPR055173">
    <property type="entry name" value="NrdR-like_N"/>
</dbReference>
<accession>A0A7Y8VSK6</accession>
<evidence type="ECO:0000256" key="3">
    <source>
        <dbReference type="ARBA" id="ARBA00022833"/>
    </source>
</evidence>
<keyword evidence="4 8" id="KW-0067">ATP-binding</keyword>
<keyword evidence="5 8" id="KW-0805">Transcription regulation</keyword>
<keyword evidence="6 8" id="KW-0238">DNA-binding</keyword>
<dbReference type="PANTHER" id="PTHR30455">
    <property type="entry name" value="TRANSCRIPTIONAL REPRESSOR NRDR"/>
    <property type="match status" value="1"/>
</dbReference>
<dbReference type="RefSeq" id="WP_009644677.1">
    <property type="nucleotide sequence ID" value="NZ_CAJPUB010000002.1"/>
</dbReference>
<keyword evidence="8" id="KW-0479">Metal-binding</keyword>
<organism evidence="11 12">
    <name type="scientific">Mogibacterium timidum</name>
    <dbReference type="NCBI Taxonomy" id="35519"/>
    <lineage>
        <taxon>Bacteria</taxon>
        <taxon>Bacillati</taxon>
        <taxon>Bacillota</taxon>
        <taxon>Clostridia</taxon>
        <taxon>Peptostreptococcales</taxon>
        <taxon>Anaerovoracaceae</taxon>
        <taxon>Mogibacterium</taxon>
    </lineage>
</organism>
<feature type="compositionally biased region" description="Basic and acidic residues" evidence="9">
    <location>
        <begin position="153"/>
        <end position="165"/>
    </location>
</feature>
<comment type="similarity">
    <text evidence="8">Belongs to the NrdR family.</text>
</comment>
<dbReference type="GO" id="GO:0005524">
    <property type="term" value="F:ATP binding"/>
    <property type="evidence" value="ECO:0007669"/>
    <property type="project" value="UniProtKB-UniRule"/>
</dbReference>
<comment type="caution">
    <text evidence="11">The sequence shown here is derived from an EMBL/GenBank/DDBJ whole genome shotgun (WGS) entry which is preliminary data.</text>
</comment>
<evidence type="ECO:0000256" key="1">
    <source>
        <dbReference type="ARBA" id="ARBA00022491"/>
    </source>
</evidence>
<feature type="domain" description="ATP-cone" evidence="10">
    <location>
        <begin position="49"/>
        <end position="139"/>
    </location>
</feature>
<evidence type="ECO:0000256" key="4">
    <source>
        <dbReference type="ARBA" id="ARBA00022840"/>
    </source>
</evidence>
<evidence type="ECO:0000256" key="5">
    <source>
        <dbReference type="ARBA" id="ARBA00023015"/>
    </source>
</evidence>
<evidence type="ECO:0000256" key="2">
    <source>
        <dbReference type="ARBA" id="ARBA00022741"/>
    </source>
</evidence>
<protein>
    <recommendedName>
        <fullName evidence="8">Transcriptional repressor NrdR</fullName>
    </recommendedName>
</protein>
<name>A0A7Y8VSK6_9FIRM</name>
<comment type="cofactor">
    <cofactor evidence="8">
        <name>Zn(2+)</name>
        <dbReference type="ChEBI" id="CHEBI:29105"/>
    </cofactor>
    <text evidence="8">Binds 1 zinc ion.</text>
</comment>
<keyword evidence="8" id="KW-0863">Zinc-finger</keyword>
<evidence type="ECO:0000256" key="8">
    <source>
        <dbReference type="HAMAP-Rule" id="MF_00440"/>
    </source>
</evidence>
<dbReference type="GO" id="GO:0003677">
    <property type="term" value="F:DNA binding"/>
    <property type="evidence" value="ECO:0007669"/>
    <property type="project" value="UniProtKB-KW"/>
</dbReference>
<evidence type="ECO:0000313" key="11">
    <source>
        <dbReference type="EMBL" id="NWO23829.1"/>
    </source>
</evidence>
<dbReference type="EMBL" id="JABXYR010000002">
    <property type="protein sequence ID" value="NWO23829.1"/>
    <property type="molecule type" value="Genomic_DNA"/>
</dbReference>
<dbReference type="NCBIfam" id="TIGR00244">
    <property type="entry name" value="transcriptional regulator NrdR"/>
    <property type="match status" value="1"/>
</dbReference>
<evidence type="ECO:0000313" key="12">
    <source>
        <dbReference type="Proteomes" id="UP000526307"/>
    </source>
</evidence>
<keyword evidence="2 8" id="KW-0547">Nucleotide-binding</keyword>
<feature type="zinc finger region" evidence="8">
    <location>
        <begin position="3"/>
        <end position="34"/>
    </location>
</feature>
<dbReference type="Pfam" id="PF03477">
    <property type="entry name" value="ATP-cone"/>
    <property type="match status" value="1"/>
</dbReference>